<dbReference type="InterPro" id="IPR036770">
    <property type="entry name" value="Ankyrin_rpt-contain_sf"/>
</dbReference>
<name>A0ABR1UJW1_9PEZI</name>
<comment type="caution">
    <text evidence="2">The sequence shown here is derived from an EMBL/GenBank/DDBJ whole genome shotgun (WGS) entry which is preliminary data.</text>
</comment>
<dbReference type="Pfam" id="PF13508">
    <property type="entry name" value="Acetyltransf_7"/>
    <property type="match status" value="1"/>
</dbReference>
<sequence>MPEKGPKSSSEVAVKLKIRELTVNSARDQSWVDDITASGLEQGAHIARCNAKLINRDLIRPCFWQDMEEVSEDTCSLAFGLFDRYGRVERKYVEPGFRQGNGAWGRELDHGNILLFEKLTVDSEARRRGVGTKLVQAVLDRVRGIAGQRKFIVVVGPGILNQGVDETDKDEALRVLATARRFWRSLGFRRVGTSSWFAFSDDPGHPSQQLDISKEWDAPQETGPYTAVSAHVQEALSNLLSIRHLNAEQVHQLEETLPGDAEDERWFATDEDGNTVLHLAAIRGSQEVTTYIVLRCPSLGTARNREGDTPLEALQTSMEHRRTRRNYMDMMEVVSDMFPGFSQQIMACVGLLSGTRLFDLTQLSREEISEISSATDEQARMIHTEADAIRHTLRLKYGCICGTCIGGFLSPRMKRMLIEQAAIQRDEDTMMFDDDDWIDQVHEILSNRFTECLQNGMIPSEDNIVHLVSDEEHQTLDAFLQDGGTVNHQISTIFERILGSEDWGLLLRNDPQVTALYEKLPECRNDLELGFVSGMCGYRRVSPGRQYYHDGLLDDEEDGEDEDDDDY</sequence>
<evidence type="ECO:0000313" key="2">
    <source>
        <dbReference type="EMBL" id="KAK8059184.1"/>
    </source>
</evidence>
<dbReference type="EMBL" id="JAQQWM010000006">
    <property type="protein sequence ID" value="KAK8059184.1"/>
    <property type="molecule type" value="Genomic_DNA"/>
</dbReference>
<dbReference type="CDD" id="cd04301">
    <property type="entry name" value="NAT_SF"/>
    <property type="match status" value="1"/>
</dbReference>
<feature type="domain" description="N-acetyltransferase" evidence="1">
    <location>
        <begin position="57"/>
        <end position="219"/>
    </location>
</feature>
<organism evidence="2 3">
    <name type="scientific">Apiospora saccharicola</name>
    <dbReference type="NCBI Taxonomy" id="335842"/>
    <lineage>
        <taxon>Eukaryota</taxon>
        <taxon>Fungi</taxon>
        <taxon>Dikarya</taxon>
        <taxon>Ascomycota</taxon>
        <taxon>Pezizomycotina</taxon>
        <taxon>Sordariomycetes</taxon>
        <taxon>Xylariomycetidae</taxon>
        <taxon>Amphisphaeriales</taxon>
        <taxon>Apiosporaceae</taxon>
        <taxon>Apiospora</taxon>
    </lineage>
</organism>
<reference evidence="2 3" key="1">
    <citation type="submission" date="2023-01" db="EMBL/GenBank/DDBJ databases">
        <title>Analysis of 21 Apiospora genomes using comparative genomics revels a genus with tremendous synthesis potential of carbohydrate active enzymes and secondary metabolites.</title>
        <authorList>
            <person name="Sorensen T."/>
        </authorList>
    </citation>
    <scope>NUCLEOTIDE SEQUENCE [LARGE SCALE GENOMIC DNA]</scope>
    <source>
        <strain evidence="2 3">CBS 83171</strain>
    </source>
</reference>
<dbReference type="InterPro" id="IPR000182">
    <property type="entry name" value="GNAT_dom"/>
</dbReference>
<evidence type="ECO:0000313" key="3">
    <source>
        <dbReference type="Proteomes" id="UP001446871"/>
    </source>
</evidence>
<dbReference type="SUPFAM" id="SSF55729">
    <property type="entry name" value="Acyl-CoA N-acyltransferases (Nat)"/>
    <property type="match status" value="1"/>
</dbReference>
<dbReference type="Gene3D" id="3.40.630.30">
    <property type="match status" value="1"/>
</dbReference>
<gene>
    <name evidence="2" type="ORF">PG996_009114</name>
</gene>
<keyword evidence="3" id="KW-1185">Reference proteome</keyword>
<protein>
    <recommendedName>
        <fullName evidence="1">N-acetyltransferase domain-containing protein</fullName>
    </recommendedName>
</protein>
<evidence type="ECO:0000259" key="1">
    <source>
        <dbReference type="PROSITE" id="PS51186"/>
    </source>
</evidence>
<dbReference type="Gene3D" id="1.25.40.20">
    <property type="entry name" value="Ankyrin repeat-containing domain"/>
    <property type="match status" value="1"/>
</dbReference>
<proteinExistence type="predicted"/>
<dbReference type="PROSITE" id="PS51186">
    <property type="entry name" value="GNAT"/>
    <property type="match status" value="1"/>
</dbReference>
<dbReference type="InterPro" id="IPR016181">
    <property type="entry name" value="Acyl_CoA_acyltransferase"/>
</dbReference>
<accession>A0ABR1UJW1</accession>
<dbReference type="Proteomes" id="UP001446871">
    <property type="component" value="Unassembled WGS sequence"/>
</dbReference>